<sequence>MKTFSKTDVGRKRETNQDYVYARTKPVGKLPNLFAVADGMGGHNAGDLASKCTVEILEREIEESTETNIKDIIRQAIYKANEKIIEMAERDSKLEGMGTTLVVATIVHNMIYFANVGDSRLYLINHTITQLTKDHSLVEEMVRLGGIKPEEARNHPDKNIITRAIGAKEGVEPDFFEHSLKKGDIILMCSDGLSNMIEDEEIFQIVKSGRDVVEITEDLIETANENGGKDNIGVVVIEPLADEVSIC</sequence>
<dbReference type="RefSeq" id="WP_008976356.1">
    <property type="nucleotide sequence ID" value="NZ_BHEO01000008.1"/>
</dbReference>
<dbReference type="Proteomes" id="UP000294613">
    <property type="component" value="Unassembled WGS sequence"/>
</dbReference>
<feature type="domain" description="PPM-type phosphatase" evidence="1">
    <location>
        <begin position="3"/>
        <end position="239"/>
    </location>
</feature>
<comment type="caution">
    <text evidence="3">The sequence shown here is derived from an EMBL/GenBank/DDBJ whole genome shotgun (WGS) entry which is preliminary data.</text>
</comment>
<proteinExistence type="predicted"/>
<dbReference type="Proteomes" id="UP000702954">
    <property type="component" value="Unassembled WGS sequence"/>
</dbReference>
<dbReference type="GO" id="GO:0004722">
    <property type="term" value="F:protein serine/threonine phosphatase activity"/>
    <property type="evidence" value="ECO:0007669"/>
    <property type="project" value="InterPro"/>
</dbReference>
<name>A0A4R3JV18_9FIRM</name>
<dbReference type="PROSITE" id="PS51746">
    <property type="entry name" value="PPM_2"/>
    <property type="match status" value="1"/>
</dbReference>
<evidence type="ECO:0000313" key="3">
    <source>
        <dbReference type="EMBL" id="TCS69871.1"/>
    </source>
</evidence>
<dbReference type="SMART" id="SM00331">
    <property type="entry name" value="PP2C_SIG"/>
    <property type="match status" value="1"/>
</dbReference>
<dbReference type="EMBL" id="SLZV01000002">
    <property type="protein sequence ID" value="TCS69871.1"/>
    <property type="molecule type" value="Genomic_DNA"/>
</dbReference>
<dbReference type="InterPro" id="IPR036457">
    <property type="entry name" value="PPM-type-like_dom_sf"/>
</dbReference>
<protein>
    <submittedName>
        <fullName evidence="3">Protein phosphatase</fullName>
    </submittedName>
    <submittedName>
        <fullName evidence="2">Serine/threonine phosphatase stp</fullName>
    </submittedName>
</protein>
<dbReference type="Pfam" id="PF00481">
    <property type="entry name" value="PP2C"/>
    <property type="match status" value="1"/>
</dbReference>
<reference evidence="3 4" key="2">
    <citation type="submission" date="2019-03" db="EMBL/GenBank/DDBJ databases">
        <title>Genomic Encyclopedia of Type Strains, Phase IV (KMG-IV): sequencing the most valuable type-strain genomes for metagenomic binning, comparative biology and taxonomic classification.</title>
        <authorList>
            <person name="Goeker M."/>
        </authorList>
    </citation>
    <scope>NUCLEOTIDE SEQUENCE [LARGE SCALE GENOMIC DNA]</scope>
    <source>
        <strain evidence="3 4">DSM 103426</strain>
    </source>
</reference>
<dbReference type="CDD" id="cd00143">
    <property type="entry name" value="PP2Cc"/>
    <property type="match status" value="1"/>
</dbReference>
<dbReference type="NCBIfam" id="NF033484">
    <property type="entry name" value="Stp1_PP2C_phos"/>
    <property type="match status" value="1"/>
</dbReference>
<evidence type="ECO:0000313" key="4">
    <source>
        <dbReference type="Proteomes" id="UP000294613"/>
    </source>
</evidence>
<accession>A0A4R3JV18</accession>
<reference evidence="2 5" key="1">
    <citation type="journal article" date="2018" name="Int. J. Syst. Evol. Microbiol.">
        <title>Draft Genome Sequence of Faecalimonas umbilicata JCM 30896T, an Acetate-Producing Bacterium Isolated from Human Feces.</title>
        <authorList>
            <person name="Sakamoto M."/>
            <person name="Ikeyama N."/>
            <person name="Yuki M."/>
            <person name="Ohkuma M."/>
        </authorList>
    </citation>
    <scope>NUCLEOTIDE SEQUENCE [LARGE SCALE GENOMIC DNA]</scope>
    <source>
        <strain evidence="2 5">EGH7</strain>
    </source>
</reference>
<dbReference type="SUPFAM" id="SSF81606">
    <property type="entry name" value="PP2C-like"/>
    <property type="match status" value="1"/>
</dbReference>
<dbReference type="InterPro" id="IPR015655">
    <property type="entry name" value="PP2C"/>
</dbReference>
<evidence type="ECO:0000259" key="1">
    <source>
        <dbReference type="PROSITE" id="PS51746"/>
    </source>
</evidence>
<dbReference type="AlphaFoldDB" id="A0A4R3JV18"/>
<gene>
    <name evidence="2" type="primary">stp</name>
    <name evidence="3" type="ORF">EDD74_10238</name>
    <name evidence="2" type="ORF">FAEUMB_18830</name>
</gene>
<dbReference type="EMBL" id="BHEO01000008">
    <property type="protein sequence ID" value="GBU05342.1"/>
    <property type="molecule type" value="Genomic_DNA"/>
</dbReference>
<dbReference type="SMART" id="SM00332">
    <property type="entry name" value="PP2Cc"/>
    <property type="match status" value="1"/>
</dbReference>
<dbReference type="PANTHER" id="PTHR47992">
    <property type="entry name" value="PROTEIN PHOSPHATASE"/>
    <property type="match status" value="1"/>
</dbReference>
<dbReference type="Gene3D" id="3.60.40.10">
    <property type="entry name" value="PPM-type phosphatase domain"/>
    <property type="match status" value="1"/>
</dbReference>
<evidence type="ECO:0000313" key="2">
    <source>
        <dbReference type="EMBL" id="GBU05342.1"/>
    </source>
</evidence>
<organism evidence="3 4">
    <name type="scientific">Faecalimonas umbilicata</name>
    <dbReference type="NCBI Taxonomy" id="1912855"/>
    <lineage>
        <taxon>Bacteria</taxon>
        <taxon>Bacillati</taxon>
        <taxon>Bacillota</taxon>
        <taxon>Clostridia</taxon>
        <taxon>Lachnospirales</taxon>
        <taxon>Lachnospiraceae</taxon>
        <taxon>Faecalimonas</taxon>
    </lineage>
</organism>
<keyword evidence="5" id="KW-1185">Reference proteome</keyword>
<dbReference type="InterPro" id="IPR001932">
    <property type="entry name" value="PPM-type_phosphatase-like_dom"/>
</dbReference>
<evidence type="ECO:0000313" key="5">
    <source>
        <dbReference type="Proteomes" id="UP000702954"/>
    </source>
</evidence>